<dbReference type="OrthoDB" id="9802448at2"/>
<evidence type="ECO:0000256" key="5">
    <source>
        <dbReference type="ARBA" id="ARBA00022840"/>
    </source>
</evidence>
<dbReference type="FunFam" id="3.40.50.300:FF:000870">
    <property type="entry name" value="MutS protein homolog 4"/>
    <property type="match status" value="1"/>
</dbReference>
<accession>A0A562SA46</accession>
<dbReference type="SUPFAM" id="SSF55271">
    <property type="entry name" value="DNA repair protein MutS, domain I"/>
    <property type="match status" value="1"/>
</dbReference>
<reference evidence="12 13" key="1">
    <citation type="submission" date="2019-07" db="EMBL/GenBank/DDBJ databases">
        <title>Genome sequencing of 100 strains of the haloalkaliphilic chemolithoautotrophic sulfur-oxidizing bacterium Thioalkalivibrio.</title>
        <authorList>
            <person name="Muyzer G."/>
        </authorList>
    </citation>
    <scope>NUCLEOTIDE SEQUENCE [LARGE SCALE GENOMIC DNA]</scope>
    <source>
        <strain evidence="12 13">ASO4-4</strain>
    </source>
</reference>
<dbReference type="CDD" id="cd03284">
    <property type="entry name" value="ABC_MutS1"/>
    <property type="match status" value="1"/>
</dbReference>
<evidence type="ECO:0000256" key="7">
    <source>
        <dbReference type="ARBA" id="ARBA00023204"/>
    </source>
</evidence>
<dbReference type="NCBIfam" id="TIGR01070">
    <property type="entry name" value="mutS1"/>
    <property type="match status" value="1"/>
</dbReference>
<dbReference type="Pfam" id="PF05190">
    <property type="entry name" value="MutS_IV"/>
    <property type="match status" value="1"/>
</dbReference>
<keyword evidence="3 9" id="KW-0547">Nucleotide-binding</keyword>
<comment type="similarity">
    <text evidence="1 9 10">Belongs to the DNA mismatch repair MutS family.</text>
</comment>
<evidence type="ECO:0000256" key="3">
    <source>
        <dbReference type="ARBA" id="ARBA00022741"/>
    </source>
</evidence>
<dbReference type="InterPro" id="IPR007861">
    <property type="entry name" value="DNA_mismatch_repair_MutS_clamp"/>
</dbReference>
<dbReference type="GO" id="GO:0140664">
    <property type="term" value="F:ATP-dependent DNA damage sensor activity"/>
    <property type="evidence" value="ECO:0007669"/>
    <property type="project" value="InterPro"/>
</dbReference>
<dbReference type="Gene3D" id="3.40.1170.10">
    <property type="entry name" value="DNA repair protein MutS, domain I"/>
    <property type="match status" value="1"/>
</dbReference>
<dbReference type="PIRSF" id="PIRSF037677">
    <property type="entry name" value="DNA_mis_repair_Msh6"/>
    <property type="match status" value="1"/>
</dbReference>
<dbReference type="InterPro" id="IPR016151">
    <property type="entry name" value="DNA_mismatch_repair_MutS_N"/>
</dbReference>
<evidence type="ECO:0000256" key="6">
    <source>
        <dbReference type="ARBA" id="ARBA00023125"/>
    </source>
</evidence>
<dbReference type="SMART" id="SM00533">
    <property type="entry name" value="MUTSd"/>
    <property type="match status" value="1"/>
</dbReference>
<dbReference type="Pfam" id="PF00488">
    <property type="entry name" value="MutS_V"/>
    <property type="match status" value="1"/>
</dbReference>
<dbReference type="HAMAP" id="MF_00096">
    <property type="entry name" value="MutS"/>
    <property type="match status" value="1"/>
</dbReference>
<dbReference type="InterPro" id="IPR007696">
    <property type="entry name" value="DNA_mismatch_repair_MutS_core"/>
</dbReference>
<feature type="binding site" evidence="9">
    <location>
        <begin position="622"/>
        <end position="629"/>
    </location>
    <ligand>
        <name>ATP</name>
        <dbReference type="ChEBI" id="CHEBI:30616"/>
    </ligand>
</feature>
<dbReference type="Proteomes" id="UP000318307">
    <property type="component" value="Unassembled WGS sequence"/>
</dbReference>
<sequence length="875" mass="97784">MSSKAANTPMMIQYQELKAQYADCILFYRMGDFYEMFHQDAETASRVLDITLTARNRKDPDAIPMCGVPVKSADIYIAKLVQNNYKVAICEQMEDPATAKGLVKRDVVRVLTPGMLVEEHLLDDRVNNFIVAIAFQGKTWGLACLDLSTAVFRMTETRSHTALRDELARIQAKEILVPEGFEQEESNAFLHPLFSRSRISPAPMADFMPVKARNLLLEQFGVRSLDSFGIRRAGAGVGAAGALLHYVKENQKQDIAHIRGIQLYALDGILLLDDTTFRNLEITENLRDSTSRGSLLQTMDKTVTSMGARTLRQWLTYPLMDTEAIDKRHQALTLALETPLVRRQIREKLKNIHDLERISTRIVMGRCHARDLLALKNSLLMLPDILAPLENSPSPLFSFHGEKEKLLKLAETLDTAIREDAPVQMDQGGIIQNGFHQKLDELIAMAKDGKSYLAGLETKEREETGISTLKVRFNRVFGYFIEVSKAQSASVPDHYVRKQTLVNAERYITDELKTFEDKVLNAQDEQIRMEMALFEALRQQAAALHKDIGLAADFLARVDVLFSLARLAEEKGYARPEMTTDGVIDIQDGRHPVVECMLQNSRYVPNSIHMDNTKSQVLIITGPNMAGKSTVLRQVALIVLMAQMGSFVPAASAKISVTDRIFTRVGASDNLAEGQSTFMVEMEEAANILHNATPESLVIMDEIGRGTSTFDGLSIAWSVAEYLHNLKKKGVKTLFATHYHEMTRLADSLPRVKNFSVAVREWEDNIIFLHRLIQGGANRSYGIQVAKLAGLPDSVIHRAGGLLARVENGHALWEEDAGSPEDGTAPDQPRQLPLFPGPEKVIVQTLKETDLNTMTPLEAMNFLARLKEKAMDTDL</sequence>
<keyword evidence="6 9" id="KW-0238">DNA-binding</keyword>
<dbReference type="GO" id="GO:0030983">
    <property type="term" value="F:mismatched DNA binding"/>
    <property type="evidence" value="ECO:0007669"/>
    <property type="project" value="InterPro"/>
</dbReference>
<evidence type="ECO:0000256" key="1">
    <source>
        <dbReference type="ARBA" id="ARBA00006271"/>
    </source>
</evidence>
<dbReference type="Gene3D" id="3.40.50.300">
    <property type="entry name" value="P-loop containing nucleotide triphosphate hydrolases"/>
    <property type="match status" value="1"/>
</dbReference>
<dbReference type="SMART" id="SM00534">
    <property type="entry name" value="MUTSac"/>
    <property type="match status" value="1"/>
</dbReference>
<dbReference type="Gene3D" id="1.10.1420.10">
    <property type="match status" value="2"/>
</dbReference>
<dbReference type="GO" id="GO:0006298">
    <property type="term" value="P:mismatch repair"/>
    <property type="evidence" value="ECO:0007669"/>
    <property type="project" value="UniProtKB-UniRule"/>
</dbReference>
<protein>
    <recommendedName>
        <fullName evidence="2 9">DNA mismatch repair protein MutS</fullName>
    </recommendedName>
</protein>
<evidence type="ECO:0000259" key="11">
    <source>
        <dbReference type="PROSITE" id="PS00486"/>
    </source>
</evidence>
<proteinExistence type="inferred from homology"/>
<dbReference type="PANTHER" id="PTHR11361:SF34">
    <property type="entry name" value="DNA MISMATCH REPAIR PROTEIN MSH1, MITOCHONDRIAL"/>
    <property type="match status" value="1"/>
</dbReference>
<evidence type="ECO:0000313" key="13">
    <source>
        <dbReference type="Proteomes" id="UP000318307"/>
    </source>
</evidence>
<dbReference type="InterPro" id="IPR000432">
    <property type="entry name" value="DNA_mismatch_repair_MutS_C"/>
</dbReference>
<dbReference type="InterPro" id="IPR036187">
    <property type="entry name" value="DNA_mismatch_repair_MutS_sf"/>
</dbReference>
<dbReference type="Pfam" id="PF05192">
    <property type="entry name" value="MutS_III"/>
    <property type="match status" value="1"/>
</dbReference>
<dbReference type="NCBIfam" id="NF003810">
    <property type="entry name" value="PRK05399.1"/>
    <property type="match status" value="1"/>
</dbReference>
<dbReference type="GO" id="GO:0003684">
    <property type="term" value="F:damaged DNA binding"/>
    <property type="evidence" value="ECO:0007669"/>
    <property type="project" value="UniProtKB-UniRule"/>
</dbReference>
<evidence type="ECO:0000256" key="2">
    <source>
        <dbReference type="ARBA" id="ARBA00021982"/>
    </source>
</evidence>
<evidence type="ECO:0000256" key="9">
    <source>
        <dbReference type="HAMAP-Rule" id="MF_00096"/>
    </source>
</evidence>
<dbReference type="GO" id="GO:0005829">
    <property type="term" value="C:cytosol"/>
    <property type="evidence" value="ECO:0007669"/>
    <property type="project" value="TreeGrafter"/>
</dbReference>
<dbReference type="InterPro" id="IPR036678">
    <property type="entry name" value="MutS_con_dom_sf"/>
</dbReference>
<dbReference type="EMBL" id="VLLC01000001">
    <property type="protein sequence ID" value="TWI77406.1"/>
    <property type="molecule type" value="Genomic_DNA"/>
</dbReference>
<dbReference type="InterPro" id="IPR045076">
    <property type="entry name" value="MutS"/>
</dbReference>
<dbReference type="SUPFAM" id="SSF48334">
    <property type="entry name" value="DNA repair protein MutS, domain III"/>
    <property type="match status" value="1"/>
</dbReference>
<dbReference type="FunFam" id="3.40.1170.10:FF:000001">
    <property type="entry name" value="DNA mismatch repair protein MutS"/>
    <property type="match status" value="1"/>
</dbReference>
<evidence type="ECO:0000256" key="10">
    <source>
        <dbReference type="RuleBase" id="RU003756"/>
    </source>
</evidence>
<dbReference type="AlphaFoldDB" id="A0A562SA46"/>
<dbReference type="RefSeq" id="WP_144681424.1">
    <property type="nucleotide sequence ID" value="NZ_VLLC01000001.1"/>
</dbReference>
<keyword evidence="13" id="KW-1185">Reference proteome</keyword>
<keyword evidence="5 9" id="KW-0067">ATP-binding</keyword>
<dbReference type="InterPro" id="IPR027417">
    <property type="entry name" value="P-loop_NTPase"/>
</dbReference>
<keyword evidence="4 9" id="KW-0227">DNA damage</keyword>
<feature type="domain" description="DNA mismatch repair proteins mutS family" evidence="11">
    <location>
        <begin position="696"/>
        <end position="712"/>
    </location>
</feature>
<keyword evidence="7 9" id="KW-0234">DNA repair</keyword>
<evidence type="ECO:0000313" key="12">
    <source>
        <dbReference type="EMBL" id="TWI77406.1"/>
    </source>
</evidence>
<evidence type="ECO:0000256" key="4">
    <source>
        <dbReference type="ARBA" id="ARBA00022763"/>
    </source>
</evidence>
<dbReference type="InterPro" id="IPR017261">
    <property type="entry name" value="DNA_mismatch_repair_MutS/MSH"/>
</dbReference>
<comment type="function">
    <text evidence="8 9">This protein is involved in the repair of mismatches in DNA. It is possible that it carries out the mismatch recognition step. This protein has a weak ATPase activity.</text>
</comment>
<dbReference type="SUPFAM" id="SSF52540">
    <property type="entry name" value="P-loop containing nucleoside triphosphate hydrolases"/>
    <property type="match status" value="1"/>
</dbReference>
<dbReference type="PROSITE" id="PS00486">
    <property type="entry name" value="DNA_MISMATCH_REPAIR_2"/>
    <property type="match status" value="1"/>
</dbReference>
<dbReference type="Pfam" id="PF01624">
    <property type="entry name" value="MutS_I"/>
    <property type="match status" value="1"/>
</dbReference>
<dbReference type="PANTHER" id="PTHR11361">
    <property type="entry name" value="DNA MISMATCH REPAIR PROTEIN MUTS FAMILY MEMBER"/>
    <property type="match status" value="1"/>
</dbReference>
<dbReference type="SUPFAM" id="SSF53150">
    <property type="entry name" value="DNA repair protein MutS, domain II"/>
    <property type="match status" value="1"/>
</dbReference>
<comment type="caution">
    <text evidence="12">The sequence shown here is derived from an EMBL/GenBank/DDBJ whole genome shotgun (WGS) entry which is preliminary data.</text>
</comment>
<dbReference type="InterPro" id="IPR007695">
    <property type="entry name" value="DNA_mismatch_repair_MutS-lik_N"/>
</dbReference>
<dbReference type="GO" id="GO:0005524">
    <property type="term" value="F:ATP binding"/>
    <property type="evidence" value="ECO:0007669"/>
    <property type="project" value="UniProtKB-UniRule"/>
</dbReference>
<dbReference type="InterPro" id="IPR005748">
    <property type="entry name" value="DNA_mismatch_repair_MutS"/>
</dbReference>
<evidence type="ECO:0000256" key="8">
    <source>
        <dbReference type="ARBA" id="ARBA00024647"/>
    </source>
</evidence>
<dbReference type="Pfam" id="PF05188">
    <property type="entry name" value="MutS_II"/>
    <property type="match status" value="1"/>
</dbReference>
<gene>
    <name evidence="9" type="primary">mutS</name>
    <name evidence="12" type="ORF">LZ24_00216</name>
</gene>
<name>A0A562SA46_9BACT</name>
<dbReference type="InterPro" id="IPR007860">
    <property type="entry name" value="DNA_mmatch_repair_MutS_con_dom"/>
</dbReference>
<dbReference type="Gene3D" id="3.30.420.110">
    <property type="entry name" value="MutS, connector domain"/>
    <property type="match status" value="1"/>
</dbReference>
<organism evidence="12 13">
    <name type="scientific">Desulfobotulus alkaliphilus</name>
    <dbReference type="NCBI Taxonomy" id="622671"/>
    <lineage>
        <taxon>Bacteria</taxon>
        <taxon>Pseudomonadati</taxon>
        <taxon>Thermodesulfobacteriota</taxon>
        <taxon>Desulfobacteria</taxon>
        <taxon>Desulfobacterales</taxon>
        <taxon>Desulfobacteraceae</taxon>
        <taxon>Desulfobotulus</taxon>
    </lineage>
</organism>